<dbReference type="Gene3D" id="1.10.4040.10">
    <property type="entry name" value="Penicillinase repressor domain"/>
    <property type="match status" value="1"/>
</dbReference>
<dbReference type="KEGG" id="hhy:Halhy_3239"/>
<protein>
    <submittedName>
        <fullName evidence="5">Transcriptional repressor, CopY family</fullName>
    </submittedName>
</protein>
<keyword evidence="2" id="KW-0805">Transcription regulation</keyword>
<dbReference type="PIRSF" id="PIRSF019455">
    <property type="entry name" value="CopR_AtkY"/>
    <property type="match status" value="1"/>
</dbReference>
<proteinExistence type="inferred from homology"/>
<dbReference type="Proteomes" id="UP000008461">
    <property type="component" value="Chromosome"/>
</dbReference>
<comment type="similarity">
    <text evidence="1">Belongs to the BlaI transcriptional regulatory family.</text>
</comment>
<dbReference type="SUPFAM" id="SSF46785">
    <property type="entry name" value="Winged helix' DNA-binding domain"/>
    <property type="match status" value="1"/>
</dbReference>
<dbReference type="Gene3D" id="1.10.10.10">
    <property type="entry name" value="Winged helix-like DNA-binding domain superfamily/Winged helix DNA-binding domain"/>
    <property type="match status" value="1"/>
</dbReference>
<evidence type="ECO:0000256" key="4">
    <source>
        <dbReference type="ARBA" id="ARBA00023163"/>
    </source>
</evidence>
<dbReference type="STRING" id="760192.Halhy_3239"/>
<dbReference type="AlphaFoldDB" id="F4KS12"/>
<evidence type="ECO:0000256" key="1">
    <source>
        <dbReference type="ARBA" id="ARBA00011046"/>
    </source>
</evidence>
<dbReference type="HOGENOM" id="CLU_119090_4_0_10"/>
<dbReference type="Pfam" id="PF03965">
    <property type="entry name" value="Penicillinase_R"/>
    <property type="match status" value="1"/>
</dbReference>
<dbReference type="RefSeq" id="WP_013765640.1">
    <property type="nucleotide sequence ID" value="NC_015510.1"/>
</dbReference>
<evidence type="ECO:0000313" key="6">
    <source>
        <dbReference type="Proteomes" id="UP000008461"/>
    </source>
</evidence>
<reference key="2">
    <citation type="submission" date="2011-04" db="EMBL/GenBank/DDBJ databases">
        <title>Complete sequence of chromosome of Haliscomenobacter hydrossis DSM 1100.</title>
        <authorList>
            <consortium name="US DOE Joint Genome Institute (JGI-PGF)"/>
            <person name="Lucas S."/>
            <person name="Han J."/>
            <person name="Lapidus A."/>
            <person name="Bruce D."/>
            <person name="Goodwin L."/>
            <person name="Pitluck S."/>
            <person name="Peters L."/>
            <person name="Kyrpides N."/>
            <person name="Mavromatis K."/>
            <person name="Ivanova N."/>
            <person name="Ovchinnikova G."/>
            <person name="Pagani I."/>
            <person name="Daligault H."/>
            <person name="Detter J.C."/>
            <person name="Han C."/>
            <person name="Land M."/>
            <person name="Hauser L."/>
            <person name="Markowitz V."/>
            <person name="Cheng J.-F."/>
            <person name="Hugenholtz P."/>
            <person name="Woyke T."/>
            <person name="Wu D."/>
            <person name="Verbarg S."/>
            <person name="Frueling A."/>
            <person name="Brambilla E."/>
            <person name="Klenk H.-P."/>
            <person name="Eisen J.A."/>
        </authorList>
    </citation>
    <scope>NUCLEOTIDE SEQUENCE</scope>
    <source>
        <strain>DSM 1100</strain>
    </source>
</reference>
<evidence type="ECO:0000313" key="5">
    <source>
        <dbReference type="EMBL" id="AEE51099.1"/>
    </source>
</evidence>
<dbReference type="InterPro" id="IPR036388">
    <property type="entry name" value="WH-like_DNA-bd_sf"/>
</dbReference>
<dbReference type="OrthoDB" id="1098508at2"/>
<accession>F4KS12</accession>
<sequence length="123" mass="14120">MKQLTKAEEELMQIMWDLGPCTVSAMRDYIAEHQQQEKPPHSTVSTIVRILEEKGFVGHKAYGRTYEYFPLISKDQYGKQSLNKLVNDYFAGSTLDLVSFLVKEKNLGIKDLSDLMEVLDTDE</sequence>
<dbReference type="EMBL" id="CP002691">
    <property type="protein sequence ID" value="AEE51099.1"/>
    <property type="molecule type" value="Genomic_DNA"/>
</dbReference>
<evidence type="ECO:0000256" key="3">
    <source>
        <dbReference type="ARBA" id="ARBA00023125"/>
    </source>
</evidence>
<evidence type="ECO:0000256" key="2">
    <source>
        <dbReference type="ARBA" id="ARBA00023015"/>
    </source>
</evidence>
<dbReference type="GO" id="GO:0045892">
    <property type="term" value="P:negative regulation of DNA-templated transcription"/>
    <property type="evidence" value="ECO:0007669"/>
    <property type="project" value="InterPro"/>
</dbReference>
<reference evidence="5 6" key="1">
    <citation type="journal article" date="2011" name="Stand. Genomic Sci.">
        <title>Complete genome sequence of Haliscomenobacter hydrossis type strain (O).</title>
        <authorList>
            <consortium name="US DOE Joint Genome Institute (JGI-PGF)"/>
            <person name="Daligault H."/>
            <person name="Lapidus A."/>
            <person name="Zeytun A."/>
            <person name="Nolan M."/>
            <person name="Lucas S."/>
            <person name="Del Rio T.G."/>
            <person name="Tice H."/>
            <person name="Cheng J.F."/>
            <person name="Tapia R."/>
            <person name="Han C."/>
            <person name="Goodwin L."/>
            <person name="Pitluck S."/>
            <person name="Liolios K."/>
            <person name="Pagani I."/>
            <person name="Ivanova N."/>
            <person name="Huntemann M."/>
            <person name="Mavromatis K."/>
            <person name="Mikhailova N."/>
            <person name="Pati A."/>
            <person name="Chen A."/>
            <person name="Palaniappan K."/>
            <person name="Land M."/>
            <person name="Hauser L."/>
            <person name="Brambilla E.M."/>
            <person name="Rohde M."/>
            <person name="Verbarg S."/>
            <person name="Goker M."/>
            <person name="Bristow J."/>
            <person name="Eisen J.A."/>
            <person name="Markowitz V."/>
            <person name="Hugenholtz P."/>
            <person name="Kyrpides N.C."/>
            <person name="Klenk H.P."/>
            <person name="Woyke T."/>
        </authorList>
    </citation>
    <scope>NUCLEOTIDE SEQUENCE [LARGE SCALE GENOMIC DNA]</scope>
    <source>
        <strain evidence="6">ATCC 27775 / DSM 1100 / LMG 10767 / O</strain>
    </source>
</reference>
<organism evidence="5 6">
    <name type="scientific">Haliscomenobacter hydrossis (strain ATCC 27775 / DSM 1100 / LMG 10767 / O)</name>
    <dbReference type="NCBI Taxonomy" id="760192"/>
    <lineage>
        <taxon>Bacteria</taxon>
        <taxon>Pseudomonadati</taxon>
        <taxon>Bacteroidota</taxon>
        <taxon>Saprospiria</taxon>
        <taxon>Saprospirales</taxon>
        <taxon>Haliscomenobacteraceae</taxon>
        <taxon>Haliscomenobacter</taxon>
    </lineage>
</organism>
<dbReference type="InterPro" id="IPR005650">
    <property type="entry name" value="BlaI_family"/>
</dbReference>
<dbReference type="InterPro" id="IPR036390">
    <property type="entry name" value="WH_DNA-bd_sf"/>
</dbReference>
<keyword evidence="4" id="KW-0804">Transcription</keyword>
<keyword evidence="3" id="KW-0238">DNA-binding</keyword>
<dbReference type="GO" id="GO:0003677">
    <property type="term" value="F:DNA binding"/>
    <property type="evidence" value="ECO:0007669"/>
    <property type="project" value="UniProtKB-KW"/>
</dbReference>
<keyword evidence="6" id="KW-1185">Reference proteome</keyword>
<dbReference type="eggNOG" id="COG3682">
    <property type="taxonomic scope" value="Bacteria"/>
</dbReference>
<gene>
    <name evidence="5" type="ordered locus">Halhy_3239</name>
</gene>
<name>F4KS12_HALH1</name>